<feature type="transmembrane region" description="Helical" evidence="6">
    <location>
        <begin position="791"/>
        <end position="810"/>
    </location>
</feature>
<keyword evidence="4 6" id="KW-1133">Transmembrane helix</keyword>
<evidence type="ECO:0000256" key="4">
    <source>
        <dbReference type="ARBA" id="ARBA00022989"/>
    </source>
</evidence>
<feature type="domain" description="ABC3 transporter permease C-terminal" evidence="7">
    <location>
        <begin position="706"/>
        <end position="819"/>
    </location>
</feature>
<dbReference type="AlphaFoldDB" id="A0A4R2IED0"/>
<reference evidence="8 9" key="1">
    <citation type="journal article" date="2015" name="Stand. Genomic Sci.">
        <title>Genomic Encyclopedia of Bacterial and Archaeal Type Strains, Phase III: the genomes of soil and plant-associated and newly described type strains.</title>
        <authorList>
            <person name="Whitman W.B."/>
            <person name="Woyke T."/>
            <person name="Klenk H.P."/>
            <person name="Zhou Y."/>
            <person name="Lilburn T.G."/>
            <person name="Beck B.J."/>
            <person name="De Vos P."/>
            <person name="Vandamme P."/>
            <person name="Eisen J.A."/>
            <person name="Garrity G."/>
            <person name="Hugenholtz P."/>
            <person name="Kyrpides N.C."/>
        </authorList>
    </citation>
    <scope>NUCLEOTIDE SEQUENCE [LARGE SCALE GENOMIC DNA]</scope>
    <source>
        <strain evidence="8 9">A3</strain>
    </source>
</reference>
<feature type="transmembrane region" description="Helical" evidence="6">
    <location>
        <begin position="390"/>
        <end position="411"/>
    </location>
</feature>
<keyword evidence="3 6" id="KW-0812">Transmembrane</keyword>
<feature type="transmembrane region" description="Helical" evidence="6">
    <location>
        <begin position="348"/>
        <end position="369"/>
    </location>
</feature>
<dbReference type="InterPro" id="IPR003838">
    <property type="entry name" value="ABC3_permease_C"/>
</dbReference>
<evidence type="ECO:0000256" key="3">
    <source>
        <dbReference type="ARBA" id="ARBA00022692"/>
    </source>
</evidence>
<dbReference type="PANTHER" id="PTHR30287:SF1">
    <property type="entry name" value="INNER MEMBRANE PROTEIN"/>
    <property type="match status" value="1"/>
</dbReference>
<protein>
    <submittedName>
        <fullName evidence="8">Putative ABC transport system permease protein</fullName>
    </submittedName>
</protein>
<dbReference type="GO" id="GO:0005886">
    <property type="term" value="C:plasma membrane"/>
    <property type="evidence" value="ECO:0007669"/>
    <property type="project" value="UniProtKB-SubCell"/>
</dbReference>
<evidence type="ECO:0000256" key="5">
    <source>
        <dbReference type="ARBA" id="ARBA00023136"/>
    </source>
</evidence>
<feature type="transmembrane region" description="Helical" evidence="6">
    <location>
        <begin position="701"/>
        <end position="724"/>
    </location>
</feature>
<dbReference type="PANTHER" id="PTHR30287">
    <property type="entry name" value="MEMBRANE COMPONENT OF PREDICTED ABC SUPERFAMILY METABOLITE UPTAKE TRANSPORTER"/>
    <property type="match status" value="1"/>
</dbReference>
<feature type="transmembrane region" description="Helical" evidence="6">
    <location>
        <begin position="417"/>
        <end position="439"/>
    </location>
</feature>
<evidence type="ECO:0000256" key="1">
    <source>
        <dbReference type="ARBA" id="ARBA00004651"/>
    </source>
</evidence>
<evidence type="ECO:0000256" key="6">
    <source>
        <dbReference type="SAM" id="Phobius"/>
    </source>
</evidence>
<feature type="transmembrane region" description="Helical" evidence="6">
    <location>
        <begin position="253"/>
        <end position="276"/>
    </location>
</feature>
<sequence>MRPLAFAARSLRREFRHAELATLAMALVLAVAAMAAVATLAARVERALVASAAELIGGDLALGSPRALPTGLAEEAQRRGLAINHLAQFPSVLFANERSQLCEVRASDAAFPLRGALSVRGADGVERDAHAPPPGSIYADHAALVALGVAVGANVQLGGRELAVAGEIAKAPDSGNPFRIAPRVLMNLGDAEAGGLLGAGSRAGHRLLLAGDSDAIAAFAAWAKPNLPAGARITTVQDAQQNLRNAFERGEGFLRLAALLAALLSGVAIALGAQRFARRKSEEVALLRCLGARRGEILAALLLELALLAVPACLAGLALGLGLQQLVFELASGLLPGAPPELPWGPPLAALLVGVAVLFGFALPPLLRLRDVEPLRVFRHDLVARVRRFDVLYLLPVAVGALLVLVGAGSARLAGTLGIGFAAVALATLVLGLALLWCVRRVSTRLRGALRFGLANLPRRRALTLLQTGALALSLTALAVLGVIGPSLLERWRADLPPDTPNWFAINLQPEQEASLRERLQAMDASNVNLLPLASGKLVAINGHAPVAAEKGDRRAGDFIEGEVRASWSDTLPEANRLVQGRWFDAATRRPAISVEQVWVELFDLKLGDTLTLRFGDREIAAEVTSIRKVEWDSFRANFFLMLDPATGAELPHSMVASFHLAGDGAAPLAALSRDFPNLSLIDLNAVLDRIRDIIGRVTSAASWVLGFSLVAGMLVLLAALAATADERRFEAALLRTLGAHGRQLAIAVLAEFVALGLLAGGIAVAAAAALGNALAAGVFKLEGYTPPLGQLALLVAAAAALVAFAGWAGTRRIARTSPMAVLRRA</sequence>
<feature type="transmembrane region" description="Helical" evidence="6">
    <location>
        <begin position="297"/>
        <end position="328"/>
    </location>
</feature>
<evidence type="ECO:0000313" key="9">
    <source>
        <dbReference type="Proteomes" id="UP000294862"/>
    </source>
</evidence>
<evidence type="ECO:0000313" key="8">
    <source>
        <dbReference type="EMBL" id="TCO42139.1"/>
    </source>
</evidence>
<organism evidence="8 9">
    <name type="scientific">Dokdonella fugitiva</name>
    <dbReference type="NCBI Taxonomy" id="328517"/>
    <lineage>
        <taxon>Bacteria</taxon>
        <taxon>Pseudomonadati</taxon>
        <taxon>Pseudomonadota</taxon>
        <taxon>Gammaproteobacteria</taxon>
        <taxon>Lysobacterales</taxon>
        <taxon>Rhodanobacteraceae</taxon>
        <taxon>Dokdonella</taxon>
    </lineage>
</organism>
<keyword evidence="2" id="KW-1003">Cell membrane</keyword>
<proteinExistence type="predicted"/>
<keyword evidence="5 6" id="KW-0472">Membrane</keyword>
<feature type="transmembrane region" description="Helical" evidence="6">
    <location>
        <begin position="745"/>
        <end position="771"/>
    </location>
</feature>
<accession>A0A4R2IED0</accession>
<name>A0A4R2IED0_9GAMM</name>
<comment type="caution">
    <text evidence="8">The sequence shown here is derived from an EMBL/GenBank/DDBJ whole genome shotgun (WGS) entry which is preliminary data.</text>
</comment>
<feature type="transmembrane region" description="Helical" evidence="6">
    <location>
        <begin position="460"/>
        <end position="484"/>
    </location>
</feature>
<dbReference type="RefSeq" id="WP_131995329.1">
    <property type="nucleotide sequence ID" value="NZ_SLWQ01000002.1"/>
</dbReference>
<gene>
    <name evidence="8" type="ORF">EV148_102498</name>
</gene>
<evidence type="ECO:0000259" key="7">
    <source>
        <dbReference type="Pfam" id="PF02687"/>
    </source>
</evidence>
<dbReference type="OrthoDB" id="5292592at2"/>
<dbReference type="InterPro" id="IPR038766">
    <property type="entry name" value="Membrane_comp_ABC_pdt"/>
</dbReference>
<keyword evidence="9" id="KW-1185">Reference proteome</keyword>
<dbReference type="Pfam" id="PF02687">
    <property type="entry name" value="FtsX"/>
    <property type="match status" value="2"/>
</dbReference>
<feature type="domain" description="ABC3 transporter permease C-terminal" evidence="7">
    <location>
        <begin position="256"/>
        <end position="373"/>
    </location>
</feature>
<dbReference type="EMBL" id="SLWQ01000002">
    <property type="protein sequence ID" value="TCO42139.1"/>
    <property type="molecule type" value="Genomic_DNA"/>
</dbReference>
<comment type="subcellular location">
    <subcellularLocation>
        <location evidence="1">Cell membrane</location>
        <topology evidence="1">Multi-pass membrane protein</topology>
    </subcellularLocation>
</comment>
<evidence type="ECO:0000256" key="2">
    <source>
        <dbReference type="ARBA" id="ARBA00022475"/>
    </source>
</evidence>
<dbReference type="Proteomes" id="UP000294862">
    <property type="component" value="Unassembled WGS sequence"/>
</dbReference>